<name>A0A5P1X1S2_9LACO</name>
<keyword evidence="1" id="KW-0812">Transmembrane</keyword>
<reference evidence="2 3" key="1">
    <citation type="submission" date="2019-09" db="EMBL/GenBank/DDBJ databases">
        <title>Complete Genome Sequence of Lactobacillus nenjiangensis SH-Y15, isolated from sauerkraut.</title>
        <authorList>
            <person name="Yang H."/>
        </authorList>
    </citation>
    <scope>NUCLEOTIDE SEQUENCE [LARGE SCALE GENOMIC DNA]</scope>
    <source>
        <strain evidence="2 3">SH-Y15</strain>
    </source>
</reference>
<protein>
    <recommendedName>
        <fullName evidence="4">DUF3784 domain-containing protein</fullName>
    </recommendedName>
</protein>
<proteinExistence type="predicted"/>
<dbReference type="KEGG" id="lnn:F0161_08400"/>
<evidence type="ECO:0000313" key="2">
    <source>
        <dbReference type="EMBL" id="QER67860.1"/>
    </source>
</evidence>
<gene>
    <name evidence="2" type="ORF">F0161_08400</name>
</gene>
<organism evidence="2 3">
    <name type="scientific">Paucilactobacillus nenjiangensis</name>
    <dbReference type="NCBI Taxonomy" id="1296540"/>
    <lineage>
        <taxon>Bacteria</taxon>
        <taxon>Bacillati</taxon>
        <taxon>Bacillota</taxon>
        <taxon>Bacilli</taxon>
        <taxon>Lactobacillales</taxon>
        <taxon>Lactobacillaceae</taxon>
        <taxon>Paucilactobacillus</taxon>
    </lineage>
</organism>
<evidence type="ECO:0000256" key="1">
    <source>
        <dbReference type="SAM" id="Phobius"/>
    </source>
</evidence>
<evidence type="ECO:0000313" key="3">
    <source>
        <dbReference type="Proteomes" id="UP000325295"/>
    </source>
</evidence>
<keyword evidence="1" id="KW-1133">Transmembrane helix</keyword>
<feature type="transmembrane region" description="Helical" evidence="1">
    <location>
        <begin position="43"/>
        <end position="62"/>
    </location>
</feature>
<dbReference type="EMBL" id="CP043939">
    <property type="protein sequence ID" value="QER67860.1"/>
    <property type="molecule type" value="Genomic_DNA"/>
</dbReference>
<dbReference type="Proteomes" id="UP000325295">
    <property type="component" value="Chromosome"/>
</dbReference>
<sequence length="94" mass="10708">MIAILTIIFALILLFLGSYLLSHRNKQFMYFDPTQQPGLKTMMTFWGAEFLLVAIVCVAVAITGNEVWTIIILTIGSFSGTFMLMTMTRFLYKK</sequence>
<feature type="transmembrane region" description="Helical" evidence="1">
    <location>
        <begin position="6"/>
        <end position="22"/>
    </location>
</feature>
<dbReference type="OrthoDB" id="2300879at2"/>
<feature type="transmembrane region" description="Helical" evidence="1">
    <location>
        <begin position="68"/>
        <end position="92"/>
    </location>
</feature>
<dbReference type="AlphaFoldDB" id="A0A5P1X1S2"/>
<keyword evidence="3" id="KW-1185">Reference proteome</keyword>
<keyword evidence="1" id="KW-0472">Membrane</keyword>
<dbReference type="RefSeq" id="WP_150204296.1">
    <property type="nucleotide sequence ID" value="NZ_CAUQTN010000023.1"/>
</dbReference>
<evidence type="ECO:0008006" key="4">
    <source>
        <dbReference type="Google" id="ProtNLM"/>
    </source>
</evidence>
<accession>A0A5P1X1S2</accession>